<dbReference type="OrthoDB" id="5946976at2759"/>
<dbReference type="AlphaFoldDB" id="A0A5C2S4M6"/>
<name>A0A5C2S4M6_9APHY</name>
<feature type="domain" description="Beta-lactamase-related" evidence="2">
    <location>
        <begin position="69"/>
        <end position="412"/>
    </location>
</feature>
<comment type="similarity">
    <text evidence="1">Belongs to the peptidase S12 family.</text>
</comment>
<evidence type="ECO:0000313" key="4">
    <source>
        <dbReference type="Proteomes" id="UP000313359"/>
    </source>
</evidence>
<dbReference type="SUPFAM" id="SSF56601">
    <property type="entry name" value="beta-lactamase/transpeptidase-like"/>
    <property type="match status" value="1"/>
</dbReference>
<accession>A0A5C2S4M6</accession>
<reference evidence="3" key="1">
    <citation type="journal article" date="2018" name="Genome Biol. Evol.">
        <title>Genomics and development of Lentinus tigrinus, a white-rot wood-decaying mushroom with dimorphic fruiting bodies.</title>
        <authorList>
            <person name="Wu B."/>
            <person name="Xu Z."/>
            <person name="Knudson A."/>
            <person name="Carlson A."/>
            <person name="Chen N."/>
            <person name="Kovaka S."/>
            <person name="LaButti K."/>
            <person name="Lipzen A."/>
            <person name="Pennachio C."/>
            <person name="Riley R."/>
            <person name="Schakwitz W."/>
            <person name="Umezawa K."/>
            <person name="Ohm R.A."/>
            <person name="Grigoriev I.V."/>
            <person name="Nagy L.G."/>
            <person name="Gibbons J."/>
            <person name="Hibbett D."/>
        </authorList>
    </citation>
    <scope>NUCLEOTIDE SEQUENCE [LARGE SCALE GENOMIC DNA]</scope>
    <source>
        <strain evidence="3">ALCF2SS1-6</strain>
    </source>
</reference>
<dbReference type="Proteomes" id="UP000313359">
    <property type="component" value="Unassembled WGS sequence"/>
</dbReference>
<dbReference type="Pfam" id="PF00144">
    <property type="entry name" value="Beta-lactamase"/>
    <property type="match status" value="1"/>
</dbReference>
<dbReference type="EMBL" id="ML122274">
    <property type="protein sequence ID" value="RPD58613.1"/>
    <property type="molecule type" value="Genomic_DNA"/>
</dbReference>
<dbReference type="STRING" id="1328759.A0A5C2S4M6"/>
<keyword evidence="4" id="KW-1185">Reference proteome</keyword>
<organism evidence="3 4">
    <name type="scientific">Lentinus tigrinus ALCF2SS1-6</name>
    <dbReference type="NCBI Taxonomy" id="1328759"/>
    <lineage>
        <taxon>Eukaryota</taxon>
        <taxon>Fungi</taxon>
        <taxon>Dikarya</taxon>
        <taxon>Basidiomycota</taxon>
        <taxon>Agaricomycotina</taxon>
        <taxon>Agaricomycetes</taxon>
        <taxon>Polyporales</taxon>
        <taxon>Polyporaceae</taxon>
        <taxon>Lentinus</taxon>
    </lineage>
</organism>
<dbReference type="PANTHER" id="PTHR46825:SF15">
    <property type="entry name" value="BETA-LACTAMASE-RELATED DOMAIN-CONTAINING PROTEIN"/>
    <property type="match status" value="1"/>
</dbReference>
<dbReference type="Gene3D" id="3.40.710.10">
    <property type="entry name" value="DD-peptidase/beta-lactamase superfamily"/>
    <property type="match status" value="1"/>
</dbReference>
<proteinExistence type="inferred from homology"/>
<evidence type="ECO:0000259" key="2">
    <source>
        <dbReference type="Pfam" id="PF00144"/>
    </source>
</evidence>
<evidence type="ECO:0000313" key="3">
    <source>
        <dbReference type="EMBL" id="RPD58613.1"/>
    </source>
</evidence>
<sequence>MPASLDFSYPPYVFFVPILLPEMQTLALSFACLFPLLSTASATYNSIITRTTSDSAGNLITPEISTYAQSFVDTNLTPGLTLAVVRLDNTSYTSDFGSWGNRTEDGDLAQRDTLFALASVSKPFLVSALGILMDDFANRRNVTALPPGLFEFTFDTKMQALLPDVWKLEDDFASQKANIADLLSHVSGLTRNEFMYTRNSDTPLSVGKRLRYLHPGYELREQWSYCNLMYLVLPEVINRYSGKTFQEFVAERIFVPLNMTSTTYNLTAAEASGQLSQSFIFSGRRIPMIFDGPVTANLVAGAGGIISNAIDMAKWAATLLNGGVDPVTKKTIIPSWVFNETTTSRVILTGNTTDDATMSIMGYGLGWQRQSYLGHDIITHDGGIPGFVSLLIFLPRENLAVISLLNTDGPWPAFVPFAVVDSVLALDTNFTVPSLPSDSDSSGSASPNTSCAPSVPIKNFAGLYTNPGYGNLTFCAPDDNSTTYCAVALSDWASISPNGTVDPNALYATTLRVVTHAMIRHVCPDTGADSQSGETSVKFLLRLQSIYPHGFGRDTTPFFEAALSAFPEADVECLVDGEGKVSGCGWLNFEDGHKRTVGTVQERADIWWDKV</sequence>
<protein>
    <submittedName>
        <fullName evidence="3">Beta-lactamase/transpeptidase-like protein</fullName>
    </submittedName>
</protein>
<dbReference type="InterPro" id="IPR001466">
    <property type="entry name" value="Beta-lactam-related"/>
</dbReference>
<dbReference type="InterPro" id="IPR050491">
    <property type="entry name" value="AmpC-like"/>
</dbReference>
<evidence type="ECO:0000256" key="1">
    <source>
        <dbReference type="ARBA" id="ARBA00038215"/>
    </source>
</evidence>
<gene>
    <name evidence="3" type="ORF">L227DRAFT_528687</name>
</gene>
<dbReference type="PANTHER" id="PTHR46825">
    <property type="entry name" value="D-ALANYL-D-ALANINE-CARBOXYPEPTIDASE/ENDOPEPTIDASE AMPH"/>
    <property type="match status" value="1"/>
</dbReference>
<dbReference type="InterPro" id="IPR012338">
    <property type="entry name" value="Beta-lactam/transpept-like"/>
</dbReference>